<organism evidence="5">
    <name type="scientific">marine metagenome</name>
    <dbReference type="NCBI Taxonomy" id="408172"/>
    <lineage>
        <taxon>unclassified sequences</taxon>
        <taxon>metagenomes</taxon>
        <taxon>ecological metagenomes</taxon>
    </lineage>
</organism>
<dbReference type="InterPro" id="IPR025110">
    <property type="entry name" value="AMP-bd_C"/>
</dbReference>
<dbReference type="PANTHER" id="PTHR43201">
    <property type="entry name" value="ACYL-COA SYNTHETASE"/>
    <property type="match status" value="1"/>
</dbReference>
<protein>
    <submittedName>
        <fullName evidence="5">Uncharacterized protein</fullName>
    </submittedName>
</protein>
<dbReference type="InterPro" id="IPR000873">
    <property type="entry name" value="AMP-dep_synth/lig_dom"/>
</dbReference>
<dbReference type="GO" id="GO:0006631">
    <property type="term" value="P:fatty acid metabolic process"/>
    <property type="evidence" value="ECO:0007669"/>
    <property type="project" value="TreeGrafter"/>
</dbReference>
<dbReference type="GO" id="GO:0031956">
    <property type="term" value="F:medium-chain fatty acid-CoA ligase activity"/>
    <property type="evidence" value="ECO:0007669"/>
    <property type="project" value="TreeGrafter"/>
</dbReference>
<dbReference type="PANTHER" id="PTHR43201:SF5">
    <property type="entry name" value="MEDIUM-CHAIN ACYL-COA LIGASE ACSF2, MITOCHONDRIAL"/>
    <property type="match status" value="1"/>
</dbReference>
<feature type="domain" description="AMP-dependent synthetase/ligase" evidence="3">
    <location>
        <begin position="70"/>
        <end position="425"/>
    </location>
</feature>
<dbReference type="InterPro" id="IPR042099">
    <property type="entry name" value="ANL_N_sf"/>
</dbReference>
<dbReference type="AlphaFoldDB" id="A0A381NR17"/>
<feature type="non-terminal residue" evidence="5">
    <location>
        <position position="1"/>
    </location>
</feature>
<sequence>VISLLLFINFIVTYELSNPNVLCKHVPRTAMTNSNCSNFTAEILKREQEYHRQGWWSGERLQDRYEKIVAIRGDDLAVVDNLGQRLTHSELWEASGMLAEKLENQGICRGEVVIIFLPNRVEWQVAMLGILRLGGIPANLPTRIDADNLRYVAELTGTRAIITTELHLSTPTGEIALSAAELCEHRIDVLLVDENAQNWETFPEKPLPSATDVSGLDHIMFTSSTTGRPKAVMHSVDTLAALNKTFTERFSLGAQDAIFMASPLGHSVGTIHGARLALYNGAPLVLQDVWNPDEALTMIAENECVFTAAATPFLKDLVDADWKGEQAKLSSMLWFLCGGAQVPPALMEKAKQEFPHTFVTLLWGMTEGGLTTATRETPAEKTLTTAGIGLPGLEMRILDPEGKSLETGIIGELAMRGPGVFIGYYGQDDLYKSLLTADGFFRTGDLATLDETGHLRITGRLKDLIIRGGVNISPVPIEDALSSHPQVSRVAVIGFPDERMGELLCAVIIPKDEIPTLKNLNNFLREKGLPKYHCPELLRIVEKFPTTPAGKIRKAELQKQIIAEATMQNKAA</sequence>
<keyword evidence="2" id="KW-0436">Ligase</keyword>
<feature type="domain" description="AMP-binding enzyme C-terminal" evidence="4">
    <location>
        <begin position="477"/>
        <end position="551"/>
    </location>
</feature>
<comment type="similarity">
    <text evidence="1">Belongs to the ATP-dependent AMP-binding enzyme family.</text>
</comment>
<accession>A0A381NR17</accession>
<dbReference type="SUPFAM" id="SSF56801">
    <property type="entry name" value="Acetyl-CoA synthetase-like"/>
    <property type="match status" value="1"/>
</dbReference>
<dbReference type="InterPro" id="IPR045851">
    <property type="entry name" value="AMP-bd_C_sf"/>
</dbReference>
<dbReference type="Pfam" id="PF00501">
    <property type="entry name" value="AMP-binding"/>
    <property type="match status" value="1"/>
</dbReference>
<dbReference type="Gene3D" id="3.30.300.30">
    <property type="match status" value="1"/>
</dbReference>
<name>A0A381NR17_9ZZZZ</name>
<evidence type="ECO:0000259" key="4">
    <source>
        <dbReference type="Pfam" id="PF13193"/>
    </source>
</evidence>
<evidence type="ECO:0000256" key="2">
    <source>
        <dbReference type="ARBA" id="ARBA00022598"/>
    </source>
</evidence>
<evidence type="ECO:0000259" key="3">
    <source>
        <dbReference type="Pfam" id="PF00501"/>
    </source>
</evidence>
<gene>
    <name evidence="5" type="ORF">METZ01_LOCUS9864</name>
</gene>
<dbReference type="Pfam" id="PF13193">
    <property type="entry name" value="AMP-binding_C"/>
    <property type="match status" value="1"/>
</dbReference>
<reference evidence="5" key="1">
    <citation type="submission" date="2018-05" db="EMBL/GenBank/DDBJ databases">
        <authorList>
            <person name="Lanie J.A."/>
            <person name="Ng W.-L."/>
            <person name="Kazmierczak K.M."/>
            <person name="Andrzejewski T.M."/>
            <person name="Davidsen T.M."/>
            <person name="Wayne K.J."/>
            <person name="Tettelin H."/>
            <person name="Glass J.I."/>
            <person name="Rusch D."/>
            <person name="Podicherti R."/>
            <person name="Tsui H.-C.T."/>
            <person name="Winkler M.E."/>
        </authorList>
    </citation>
    <scope>NUCLEOTIDE SEQUENCE</scope>
</reference>
<evidence type="ECO:0000256" key="1">
    <source>
        <dbReference type="ARBA" id="ARBA00006432"/>
    </source>
</evidence>
<dbReference type="Gene3D" id="3.40.50.12780">
    <property type="entry name" value="N-terminal domain of ligase-like"/>
    <property type="match status" value="1"/>
</dbReference>
<proteinExistence type="inferred from homology"/>
<evidence type="ECO:0000313" key="5">
    <source>
        <dbReference type="EMBL" id="SUZ57010.1"/>
    </source>
</evidence>
<dbReference type="EMBL" id="UINC01000536">
    <property type="protein sequence ID" value="SUZ57010.1"/>
    <property type="molecule type" value="Genomic_DNA"/>
</dbReference>